<comment type="caution">
    <text evidence="2">The sequence shown here is derived from an EMBL/GenBank/DDBJ whole genome shotgun (WGS) entry which is preliminary data.</text>
</comment>
<dbReference type="Proteomes" id="UP000784294">
    <property type="component" value="Unassembled WGS sequence"/>
</dbReference>
<feature type="region of interest" description="Disordered" evidence="1">
    <location>
        <begin position="63"/>
        <end position="87"/>
    </location>
</feature>
<sequence>MIGVVLLMQTMCGEKCANESGSYQFVSKGSIPLVLSISKTSPHLIQPELMQVHAWRDSNPKPNAPNCLEFPDEMGRDGAGLSSSISP</sequence>
<name>A0A3S5CCP9_9PLAT</name>
<gene>
    <name evidence="2" type="ORF">PXEA_LOCUS3594</name>
</gene>
<accession>A0A3S5CCP9</accession>
<proteinExistence type="predicted"/>
<dbReference type="AlphaFoldDB" id="A0A3S5CCP9"/>
<dbReference type="EMBL" id="CAAALY010008202">
    <property type="protein sequence ID" value="VEL10154.1"/>
    <property type="molecule type" value="Genomic_DNA"/>
</dbReference>
<evidence type="ECO:0000313" key="3">
    <source>
        <dbReference type="Proteomes" id="UP000784294"/>
    </source>
</evidence>
<evidence type="ECO:0000313" key="2">
    <source>
        <dbReference type="EMBL" id="VEL10154.1"/>
    </source>
</evidence>
<keyword evidence="3" id="KW-1185">Reference proteome</keyword>
<reference evidence="2" key="1">
    <citation type="submission" date="2018-11" db="EMBL/GenBank/DDBJ databases">
        <authorList>
            <consortium name="Pathogen Informatics"/>
        </authorList>
    </citation>
    <scope>NUCLEOTIDE SEQUENCE</scope>
</reference>
<evidence type="ECO:0000256" key="1">
    <source>
        <dbReference type="SAM" id="MobiDB-lite"/>
    </source>
</evidence>
<organism evidence="2 3">
    <name type="scientific">Protopolystoma xenopodis</name>
    <dbReference type="NCBI Taxonomy" id="117903"/>
    <lineage>
        <taxon>Eukaryota</taxon>
        <taxon>Metazoa</taxon>
        <taxon>Spiralia</taxon>
        <taxon>Lophotrochozoa</taxon>
        <taxon>Platyhelminthes</taxon>
        <taxon>Monogenea</taxon>
        <taxon>Polyopisthocotylea</taxon>
        <taxon>Polystomatidea</taxon>
        <taxon>Polystomatidae</taxon>
        <taxon>Protopolystoma</taxon>
    </lineage>
</organism>
<protein>
    <submittedName>
        <fullName evidence="2">Uncharacterized protein</fullName>
    </submittedName>
</protein>